<protein>
    <submittedName>
        <fullName evidence="1">Uncharacterized protein</fullName>
    </submittedName>
</protein>
<dbReference type="GeneID" id="14889278"/>
<organism evidence="1 2">
    <name type="scientific">Entamoeba invadens IP1</name>
    <dbReference type="NCBI Taxonomy" id="370355"/>
    <lineage>
        <taxon>Eukaryota</taxon>
        <taxon>Amoebozoa</taxon>
        <taxon>Evosea</taxon>
        <taxon>Archamoebae</taxon>
        <taxon>Mastigamoebida</taxon>
        <taxon>Entamoebidae</taxon>
        <taxon>Entamoeba</taxon>
    </lineage>
</organism>
<dbReference type="AlphaFoldDB" id="A0A0A1U7A9"/>
<dbReference type="KEGG" id="eiv:EIN_503970"/>
<evidence type="ECO:0000313" key="2">
    <source>
        <dbReference type="Proteomes" id="UP000014680"/>
    </source>
</evidence>
<reference evidence="1 2" key="1">
    <citation type="submission" date="2012-10" db="EMBL/GenBank/DDBJ databases">
        <authorList>
            <person name="Zafar N."/>
            <person name="Inman J."/>
            <person name="Hall N."/>
            <person name="Lorenzi H."/>
            <person name="Caler E."/>
        </authorList>
    </citation>
    <scope>NUCLEOTIDE SEQUENCE [LARGE SCALE GENOMIC DNA]</scope>
    <source>
        <strain evidence="1 2">IP1</strain>
    </source>
</reference>
<gene>
    <name evidence="1" type="ORF">EIN_503970</name>
</gene>
<dbReference type="EMBL" id="KB206500">
    <property type="protein sequence ID" value="ELP90281.1"/>
    <property type="molecule type" value="Genomic_DNA"/>
</dbReference>
<proteinExistence type="predicted"/>
<dbReference type="OrthoDB" id="26868at2759"/>
<dbReference type="InterPro" id="IPR032675">
    <property type="entry name" value="LRR_dom_sf"/>
</dbReference>
<sequence>FILSQKIFLSKIFLRIDSFEMESPAFLEIFKLYLPALHVSDCQQNTPVPTTHSLGVDTYFPKVVETMTSLVNFDFMEKMGQFPECYNFSQLTQLTELKLFANYKRTRKILLPTSLVSLCSNCFIENSKDVIVEKKRGITSLRLKKLTLCECSIDKIPEDIIEISIISTLTPKTLKFTRVTQLKLCDCNVKNLTIPSSCQALTLECTSLQNLSFI</sequence>
<dbReference type="VEuPathDB" id="AmoebaDB:EIN_503970"/>
<feature type="non-terminal residue" evidence="1">
    <location>
        <position position="1"/>
    </location>
</feature>
<evidence type="ECO:0000313" key="1">
    <source>
        <dbReference type="EMBL" id="ELP90281.1"/>
    </source>
</evidence>
<dbReference type="SUPFAM" id="SSF52047">
    <property type="entry name" value="RNI-like"/>
    <property type="match status" value="1"/>
</dbReference>
<dbReference type="Gene3D" id="3.80.10.10">
    <property type="entry name" value="Ribonuclease Inhibitor"/>
    <property type="match status" value="1"/>
</dbReference>
<name>A0A0A1U7A9_ENTIV</name>
<keyword evidence="2" id="KW-1185">Reference proteome</keyword>
<dbReference type="Proteomes" id="UP000014680">
    <property type="component" value="Unassembled WGS sequence"/>
</dbReference>
<dbReference type="RefSeq" id="XP_004257052.1">
    <property type="nucleotide sequence ID" value="XM_004257004.1"/>
</dbReference>
<accession>A0A0A1U7A9</accession>